<dbReference type="PANTHER" id="PTHR22929">
    <property type="entry name" value="RNA POLYMERASE III TRANSCRIPTION INITIATION FACTOR B"/>
    <property type="match status" value="1"/>
</dbReference>
<evidence type="ECO:0000313" key="3">
    <source>
        <dbReference type="Proteomes" id="UP000289340"/>
    </source>
</evidence>
<dbReference type="AlphaFoldDB" id="A0A445GGI0"/>
<dbReference type="GO" id="GO:0001156">
    <property type="term" value="F:TFIIIC-class transcription factor complex binding"/>
    <property type="evidence" value="ECO:0007669"/>
    <property type="project" value="TreeGrafter"/>
</dbReference>
<dbReference type="GO" id="GO:0070898">
    <property type="term" value="P:RNA polymerase III preinitiation complex assembly"/>
    <property type="evidence" value="ECO:0007669"/>
    <property type="project" value="TreeGrafter"/>
</dbReference>
<evidence type="ECO:0000313" key="2">
    <source>
        <dbReference type="EMBL" id="RZB60283.1"/>
    </source>
</evidence>
<comment type="caution">
    <text evidence="2">The sequence shown here is derived from an EMBL/GenBank/DDBJ whole genome shotgun (WGS) entry which is preliminary data.</text>
</comment>
<sequence length="248" mass="27699">MLGYEFFEQYKRVGSSAVLPLRVYTSPVGAFGFLTPFFMNNISASTFYGCIGGTVQGMAIPPLGPVWRLMFHNVFLSTIATNSVWPEFSGFKEAVREMGTDFSMIQKTFFADKRRHQIKLKCKKEERQQPLQLTDVVNNSAKDHPRSKLFIELLKVVSTKAEEYPSRDASDFVMAEEVVDLTVGTHSTKFRALLSLSLHSSPSSSKLLSMASYGGNWKGGLVPYLEEFESRSKGPTTLRAIGLRSTPN</sequence>
<reference evidence="2 3" key="1">
    <citation type="submission" date="2018-09" db="EMBL/GenBank/DDBJ databases">
        <title>A high-quality reference genome of wild soybean provides a powerful tool to mine soybean genomes.</title>
        <authorList>
            <person name="Xie M."/>
            <person name="Chung C.Y.L."/>
            <person name="Li M.-W."/>
            <person name="Wong F.-L."/>
            <person name="Chan T.-F."/>
            <person name="Lam H.-M."/>
        </authorList>
    </citation>
    <scope>NUCLEOTIDE SEQUENCE [LARGE SCALE GENOMIC DNA]</scope>
    <source>
        <strain evidence="3">cv. W05</strain>
        <tissue evidence="2">Hypocotyl of etiolated seedlings</tissue>
    </source>
</reference>
<keyword evidence="3" id="KW-1185">Reference proteome</keyword>
<dbReference type="PANTHER" id="PTHR22929:SF0">
    <property type="entry name" value="TRANSCRIPTION FACTOR TFIIIB COMPONENT B'' HOMOLOG"/>
    <property type="match status" value="1"/>
</dbReference>
<protein>
    <recommendedName>
        <fullName evidence="1">Transcription factor TFIIIB component B'' Myb domain-containing protein</fullName>
    </recommendedName>
</protein>
<gene>
    <name evidence="2" type="ORF">D0Y65_043174</name>
</gene>
<dbReference type="InterPro" id="IPR039467">
    <property type="entry name" value="TFIIIB_B''_Myb"/>
</dbReference>
<dbReference type="Pfam" id="PF15963">
    <property type="entry name" value="Myb_DNA-bind_7"/>
    <property type="match status" value="1"/>
</dbReference>
<organism evidence="2 3">
    <name type="scientific">Glycine soja</name>
    <name type="common">Wild soybean</name>
    <dbReference type="NCBI Taxonomy" id="3848"/>
    <lineage>
        <taxon>Eukaryota</taxon>
        <taxon>Viridiplantae</taxon>
        <taxon>Streptophyta</taxon>
        <taxon>Embryophyta</taxon>
        <taxon>Tracheophyta</taxon>
        <taxon>Spermatophyta</taxon>
        <taxon>Magnoliopsida</taxon>
        <taxon>eudicotyledons</taxon>
        <taxon>Gunneridae</taxon>
        <taxon>Pentapetalae</taxon>
        <taxon>rosids</taxon>
        <taxon>fabids</taxon>
        <taxon>Fabales</taxon>
        <taxon>Fabaceae</taxon>
        <taxon>Papilionoideae</taxon>
        <taxon>50 kb inversion clade</taxon>
        <taxon>NPAAA clade</taxon>
        <taxon>indigoferoid/millettioid clade</taxon>
        <taxon>Phaseoleae</taxon>
        <taxon>Glycine</taxon>
        <taxon>Glycine subgen. Soja</taxon>
    </lineage>
</organism>
<proteinExistence type="predicted"/>
<dbReference type="GO" id="GO:0000126">
    <property type="term" value="C:transcription factor TFIIIB complex"/>
    <property type="evidence" value="ECO:0007669"/>
    <property type="project" value="TreeGrafter"/>
</dbReference>
<name>A0A445GGI0_GLYSO</name>
<evidence type="ECO:0000259" key="1">
    <source>
        <dbReference type="Pfam" id="PF15963"/>
    </source>
</evidence>
<dbReference type="EMBL" id="QZWG01000016">
    <property type="protein sequence ID" value="RZB60283.1"/>
    <property type="molecule type" value="Genomic_DNA"/>
</dbReference>
<feature type="domain" description="Transcription factor TFIIIB component B'' Myb" evidence="1">
    <location>
        <begin position="90"/>
        <end position="143"/>
    </location>
</feature>
<dbReference type="Proteomes" id="UP000289340">
    <property type="component" value="Chromosome 16"/>
</dbReference>
<accession>A0A445GGI0</accession>